<keyword evidence="6 7" id="KW-0472">Membrane</keyword>
<feature type="transmembrane region" description="Helical" evidence="7">
    <location>
        <begin position="253"/>
        <end position="269"/>
    </location>
</feature>
<evidence type="ECO:0000256" key="1">
    <source>
        <dbReference type="ARBA" id="ARBA00004141"/>
    </source>
</evidence>
<feature type="transmembrane region" description="Helical" evidence="7">
    <location>
        <begin position="153"/>
        <end position="171"/>
    </location>
</feature>
<evidence type="ECO:0000259" key="8">
    <source>
        <dbReference type="PROSITE" id="PS50850"/>
    </source>
</evidence>
<evidence type="ECO:0000256" key="5">
    <source>
        <dbReference type="ARBA" id="ARBA00022989"/>
    </source>
</evidence>
<evidence type="ECO:0000256" key="2">
    <source>
        <dbReference type="ARBA" id="ARBA00010992"/>
    </source>
</evidence>
<protein>
    <recommendedName>
        <fullName evidence="8">Major facilitator superfamily (MFS) profile domain-containing protein</fullName>
    </recommendedName>
</protein>
<comment type="subcellular location">
    <subcellularLocation>
        <location evidence="1">Membrane</location>
        <topology evidence="1">Multi-pass membrane protein</topology>
    </subcellularLocation>
</comment>
<dbReference type="FunFam" id="1.20.1250.20:FF:000078">
    <property type="entry name" value="MFS maltose transporter, putative"/>
    <property type="match status" value="1"/>
</dbReference>
<dbReference type="InterPro" id="IPR005828">
    <property type="entry name" value="MFS_sugar_transport-like"/>
</dbReference>
<dbReference type="InterPro" id="IPR050360">
    <property type="entry name" value="MFS_Sugar_Transporters"/>
</dbReference>
<organism evidence="9 10">
    <name type="scientific">Lipomyces starkeyi NRRL Y-11557</name>
    <dbReference type="NCBI Taxonomy" id="675824"/>
    <lineage>
        <taxon>Eukaryota</taxon>
        <taxon>Fungi</taxon>
        <taxon>Dikarya</taxon>
        <taxon>Ascomycota</taxon>
        <taxon>Saccharomycotina</taxon>
        <taxon>Lipomycetes</taxon>
        <taxon>Lipomycetales</taxon>
        <taxon>Lipomycetaceae</taxon>
        <taxon>Lipomyces</taxon>
    </lineage>
</organism>
<name>A0A1E3PX22_LIPST</name>
<keyword evidence="10" id="KW-1185">Reference proteome</keyword>
<dbReference type="PANTHER" id="PTHR48022:SF83">
    <property type="entry name" value="MAJOR FACILITATOR SUPERFAMILY (MFS) PROFILE DOMAIN-CONTAINING PROTEIN"/>
    <property type="match status" value="1"/>
</dbReference>
<dbReference type="OrthoDB" id="6612291at2759"/>
<dbReference type="PROSITE" id="PS50850">
    <property type="entry name" value="MFS"/>
    <property type="match status" value="1"/>
</dbReference>
<evidence type="ECO:0000313" key="9">
    <source>
        <dbReference type="EMBL" id="ODQ69472.1"/>
    </source>
</evidence>
<dbReference type="GO" id="GO:0016020">
    <property type="term" value="C:membrane"/>
    <property type="evidence" value="ECO:0007669"/>
    <property type="project" value="UniProtKB-SubCell"/>
</dbReference>
<evidence type="ECO:0000313" key="10">
    <source>
        <dbReference type="Proteomes" id="UP000094385"/>
    </source>
</evidence>
<evidence type="ECO:0000256" key="3">
    <source>
        <dbReference type="ARBA" id="ARBA00022448"/>
    </source>
</evidence>
<dbReference type="GO" id="GO:0005351">
    <property type="term" value="F:carbohydrate:proton symporter activity"/>
    <property type="evidence" value="ECO:0007669"/>
    <property type="project" value="TreeGrafter"/>
</dbReference>
<dbReference type="Gene3D" id="1.20.1250.20">
    <property type="entry name" value="MFS general substrate transporter like domains"/>
    <property type="match status" value="1"/>
</dbReference>
<dbReference type="EMBL" id="KV454303">
    <property type="protein sequence ID" value="ODQ69472.1"/>
    <property type="molecule type" value="Genomic_DNA"/>
</dbReference>
<keyword evidence="5 7" id="KW-1133">Transmembrane helix</keyword>
<keyword evidence="4 7" id="KW-0812">Transmembrane</keyword>
<evidence type="ECO:0000256" key="6">
    <source>
        <dbReference type="ARBA" id="ARBA00023136"/>
    </source>
</evidence>
<comment type="similarity">
    <text evidence="2">Belongs to the major facilitator superfamily. Sugar transporter (TC 2.A.1.1) family.</text>
</comment>
<accession>A0A1E3PX22</accession>
<feature type="transmembrane region" description="Helical" evidence="7">
    <location>
        <begin position="116"/>
        <end position="133"/>
    </location>
</feature>
<evidence type="ECO:0000256" key="7">
    <source>
        <dbReference type="SAM" id="Phobius"/>
    </source>
</evidence>
<keyword evidence="3" id="KW-0813">Transport</keyword>
<dbReference type="InterPro" id="IPR020846">
    <property type="entry name" value="MFS_dom"/>
</dbReference>
<dbReference type="Pfam" id="PF00083">
    <property type="entry name" value="Sugar_tr"/>
    <property type="match status" value="1"/>
</dbReference>
<dbReference type="AlphaFoldDB" id="A0A1E3PX22"/>
<reference evidence="9 10" key="1">
    <citation type="journal article" date="2016" name="Proc. Natl. Acad. Sci. U.S.A.">
        <title>Comparative genomics of biotechnologically important yeasts.</title>
        <authorList>
            <person name="Riley R."/>
            <person name="Haridas S."/>
            <person name="Wolfe K.H."/>
            <person name="Lopes M.R."/>
            <person name="Hittinger C.T."/>
            <person name="Goeker M."/>
            <person name="Salamov A.A."/>
            <person name="Wisecaver J.H."/>
            <person name="Long T.M."/>
            <person name="Calvey C.H."/>
            <person name="Aerts A.L."/>
            <person name="Barry K.W."/>
            <person name="Choi C."/>
            <person name="Clum A."/>
            <person name="Coughlan A.Y."/>
            <person name="Deshpande S."/>
            <person name="Douglass A.P."/>
            <person name="Hanson S.J."/>
            <person name="Klenk H.-P."/>
            <person name="LaButti K.M."/>
            <person name="Lapidus A."/>
            <person name="Lindquist E.A."/>
            <person name="Lipzen A.M."/>
            <person name="Meier-Kolthoff J.P."/>
            <person name="Ohm R.A."/>
            <person name="Otillar R.P."/>
            <person name="Pangilinan J.L."/>
            <person name="Peng Y."/>
            <person name="Rokas A."/>
            <person name="Rosa C.A."/>
            <person name="Scheuner C."/>
            <person name="Sibirny A.A."/>
            <person name="Slot J.C."/>
            <person name="Stielow J.B."/>
            <person name="Sun H."/>
            <person name="Kurtzman C.P."/>
            <person name="Blackwell M."/>
            <person name="Grigoriev I.V."/>
            <person name="Jeffries T.W."/>
        </authorList>
    </citation>
    <scope>NUCLEOTIDE SEQUENCE [LARGE SCALE GENOMIC DNA]</scope>
    <source>
        <strain evidence="9 10">NRRL Y-11557</strain>
    </source>
</reference>
<dbReference type="PANTHER" id="PTHR48022">
    <property type="entry name" value="PLASTIDIC GLUCOSE TRANSPORTER 4"/>
    <property type="match status" value="1"/>
</dbReference>
<sequence length="363" mass="40866">MCFIIGQLIAAGVLEGLVHLSSEWSYRIPFALQWFWPAFLFPVLLFAPESPWHLVRKGRLEEAAKSLARLQSKSANINPQQTLATIVHTNKLEEELAIGTSYWDCFKGFERRRTEIACVTFAGQVFCGLNFAYNSTYFFQQVGLSTAQTYQLNVGGTGLALFGTLISWFLLMPNFGRRTIYVWGMAAMAAILFVIGILNVRTSSSHVAMAQAVLTLVWTFVFQLSAGQLGWALPAEVGSTRLRQKTVCLARNAYYIIGVVAGVLEPYFLNPTQWNLKGYTAFVWGGTALMTFIWAFFRLPETRGRSYEELDMLFAKNIPARKFSLYQVDAYDEQQTAQLSANHPVMMTVTLGEKEMANHVEHI</sequence>
<dbReference type="SUPFAM" id="SSF103473">
    <property type="entry name" value="MFS general substrate transporter"/>
    <property type="match status" value="1"/>
</dbReference>
<dbReference type="Proteomes" id="UP000094385">
    <property type="component" value="Unassembled WGS sequence"/>
</dbReference>
<dbReference type="STRING" id="675824.A0A1E3PX22"/>
<feature type="transmembrane region" description="Helical" evidence="7">
    <location>
        <begin position="180"/>
        <end position="200"/>
    </location>
</feature>
<feature type="domain" description="Major facilitator superfamily (MFS) profile" evidence="8">
    <location>
        <begin position="1"/>
        <end position="303"/>
    </location>
</feature>
<feature type="transmembrane region" description="Helical" evidence="7">
    <location>
        <begin position="281"/>
        <end position="297"/>
    </location>
</feature>
<feature type="transmembrane region" description="Helical" evidence="7">
    <location>
        <begin position="212"/>
        <end position="233"/>
    </location>
</feature>
<proteinExistence type="inferred from homology"/>
<dbReference type="InterPro" id="IPR036259">
    <property type="entry name" value="MFS_trans_sf"/>
</dbReference>
<gene>
    <name evidence="9" type="ORF">LIPSTDRAFT_75694</name>
</gene>
<evidence type="ECO:0000256" key="4">
    <source>
        <dbReference type="ARBA" id="ARBA00022692"/>
    </source>
</evidence>